<evidence type="ECO:0000313" key="2">
    <source>
        <dbReference type="Proteomes" id="UP000789366"/>
    </source>
</evidence>
<keyword evidence="2" id="KW-1185">Reference proteome</keyword>
<gene>
    <name evidence="1" type="ORF">SPELUC_LOCUS3692</name>
</gene>
<accession>A0ACA9L819</accession>
<dbReference type="Proteomes" id="UP000789366">
    <property type="component" value="Unassembled WGS sequence"/>
</dbReference>
<proteinExistence type="predicted"/>
<feature type="non-terminal residue" evidence="1">
    <location>
        <position position="208"/>
    </location>
</feature>
<reference evidence="1" key="1">
    <citation type="submission" date="2021-06" db="EMBL/GenBank/DDBJ databases">
        <authorList>
            <person name="Kallberg Y."/>
            <person name="Tangrot J."/>
            <person name="Rosling A."/>
        </authorList>
    </citation>
    <scope>NUCLEOTIDE SEQUENCE</scope>
    <source>
        <strain evidence="1">28 12/20/2015</strain>
    </source>
</reference>
<protein>
    <submittedName>
        <fullName evidence="1">11427_t:CDS:1</fullName>
    </submittedName>
</protein>
<evidence type="ECO:0000313" key="1">
    <source>
        <dbReference type="EMBL" id="CAG8515814.1"/>
    </source>
</evidence>
<comment type="caution">
    <text evidence="1">The sequence shown here is derived from an EMBL/GenBank/DDBJ whole genome shotgun (WGS) entry which is preliminary data.</text>
</comment>
<organism evidence="1 2">
    <name type="scientific">Cetraspora pellucida</name>
    <dbReference type="NCBI Taxonomy" id="1433469"/>
    <lineage>
        <taxon>Eukaryota</taxon>
        <taxon>Fungi</taxon>
        <taxon>Fungi incertae sedis</taxon>
        <taxon>Mucoromycota</taxon>
        <taxon>Glomeromycotina</taxon>
        <taxon>Glomeromycetes</taxon>
        <taxon>Diversisporales</taxon>
        <taxon>Gigasporaceae</taxon>
        <taxon>Cetraspora</taxon>
    </lineage>
</organism>
<sequence length="208" mass="24602">MVIYRSNKRRFQARQAAQKSVKSQEKNRKKRKIQEINEQLEHMDYNKLDTTNKMIKKFDESTELEKKGMFYQKLNQKNTKLISKTKALGPIKRHSQNQKAHHISQIRSLVRKYSMSPDEFRKQIKMLFKIDNREYSSNTVWLAAKILQVGQNSIRSTTESMKLIYEFLVGEPPKHWFSNSTLATWHKDVSQIQVNELLSYAQKVSSYG</sequence>
<name>A0ACA9L819_9GLOM</name>
<dbReference type="EMBL" id="CAJVPW010002943">
    <property type="protein sequence ID" value="CAG8515814.1"/>
    <property type="molecule type" value="Genomic_DNA"/>
</dbReference>